<dbReference type="OrthoDB" id="7169664at2"/>
<dbReference type="InterPro" id="IPR018666">
    <property type="entry name" value="DUF2125"/>
</dbReference>
<evidence type="ECO:0000256" key="1">
    <source>
        <dbReference type="SAM" id="Phobius"/>
    </source>
</evidence>
<protein>
    <recommendedName>
        <fullName evidence="4">DUF2125 domain-containing protein</fullName>
    </recommendedName>
</protein>
<keyword evidence="1" id="KW-0812">Transmembrane</keyword>
<name>A0A7W9E8B3_9CAUL</name>
<dbReference type="Proteomes" id="UP000548978">
    <property type="component" value="Unassembled WGS sequence"/>
</dbReference>
<comment type="caution">
    <text evidence="2">The sequence shown here is derived from an EMBL/GenBank/DDBJ whole genome shotgun (WGS) entry which is preliminary data.</text>
</comment>
<keyword evidence="1" id="KW-1133">Transmembrane helix</keyword>
<evidence type="ECO:0008006" key="4">
    <source>
        <dbReference type="Google" id="ProtNLM"/>
    </source>
</evidence>
<sequence>MTADMPARRHSRRGLFIPLIVVLALLVAWTGWWFVLTQRIEREVLARAETLREAGWEINHGKIEIDGWPFRARLALSAVEVVAPSGHGARAPELVAEANAYAPLHWVVIAPDGLTMLRADKGRVFVNAEAIRMSVRDVSEAWPQMALELIEPTFQAEPGAEAFPISAAERLTLEARPATARPRDAAAPAPAADDLDVLFQMVEGRGREAGPVDRLTGEGRLSVRTEVTLERAGALTGMDRAGVFDSWTQAGGRFANVRVELQSGDSRALLTGGPLVADEDGRLNGSLSVRAERAAPALAGLATTEDSVVNRAQATAAAGAAAVAERAPVSLTLEFRDGRTWLGPFTLAPAPRLF</sequence>
<keyword evidence="3" id="KW-1185">Reference proteome</keyword>
<evidence type="ECO:0000313" key="3">
    <source>
        <dbReference type="Proteomes" id="UP000548978"/>
    </source>
</evidence>
<accession>A0A7W9E8B3</accession>
<evidence type="ECO:0000313" key="2">
    <source>
        <dbReference type="EMBL" id="MBB5660804.1"/>
    </source>
</evidence>
<gene>
    <name evidence="2" type="ORF">FHS65_001555</name>
</gene>
<proteinExistence type="predicted"/>
<dbReference type="AlphaFoldDB" id="A0A7W9E8B3"/>
<dbReference type="Pfam" id="PF09898">
    <property type="entry name" value="DUF2125"/>
    <property type="match status" value="1"/>
</dbReference>
<feature type="transmembrane region" description="Helical" evidence="1">
    <location>
        <begin position="15"/>
        <end position="35"/>
    </location>
</feature>
<dbReference type="RefSeq" id="WP_123288054.1">
    <property type="nucleotide sequence ID" value="NZ_JACIJB010000005.1"/>
</dbReference>
<organism evidence="2 3">
    <name type="scientific">Brevundimonas halotolerans</name>
    <dbReference type="NCBI Taxonomy" id="69670"/>
    <lineage>
        <taxon>Bacteria</taxon>
        <taxon>Pseudomonadati</taxon>
        <taxon>Pseudomonadota</taxon>
        <taxon>Alphaproteobacteria</taxon>
        <taxon>Caulobacterales</taxon>
        <taxon>Caulobacteraceae</taxon>
        <taxon>Brevundimonas</taxon>
    </lineage>
</organism>
<reference evidence="2 3" key="1">
    <citation type="submission" date="2020-08" db="EMBL/GenBank/DDBJ databases">
        <title>Genomic Encyclopedia of Type Strains, Phase IV (KMG-IV): sequencing the most valuable type-strain genomes for metagenomic binning, comparative biology and taxonomic classification.</title>
        <authorList>
            <person name="Goeker M."/>
        </authorList>
    </citation>
    <scope>NUCLEOTIDE SEQUENCE [LARGE SCALE GENOMIC DNA]</scope>
    <source>
        <strain evidence="2 3">DSM 24448</strain>
    </source>
</reference>
<keyword evidence="1" id="KW-0472">Membrane</keyword>
<dbReference type="EMBL" id="JACIJB010000005">
    <property type="protein sequence ID" value="MBB5660804.1"/>
    <property type="molecule type" value="Genomic_DNA"/>
</dbReference>